<dbReference type="Pfam" id="PF01035">
    <property type="entry name" value="DNA_binding_1"/>
    <property type="match status" value="1"/>
</dbReference>
<dbReference type="Proteomes" id="UP000779508">
    <property type="component" value="Unassembled WGS sequence"/>
</dbReference>
<accession>A0ABS6G0H6</accession>
<dbReference type="PROSITE" id="PS00374">
    <property type="entry name" value="MGMT"/>
    <property type="match status" value="1"/>
</dbReference>
<reference evidence="2 3" key="1">
    <citation type="submission" date="2021-06" db="EMBL/GenBank/DDBJ databases">
        <authorList>
            <person name="Sun Q."/>
            <person name="Li D."/>
        </authorList>
    </citation>
    <scope>NUCLEOTIDE SEQUENCE [LARGE SCALE GENOMIC DNA]</scope>
    <source>
        <strain evidence="2 3">MSJ-5</strain>
    </source>
</reference>
<sequence length="37" mass="4047">MSILIPCHRIINSNGDLGGYGGGMCRKGWLLNLERNS</sequence>
<dbReference type="PANTHER" id="PTHR10815">
    <property type="entry name" value="METHYLATED-DNA--PROTEIN-CYSTEINE METHYLTRANSFERASE"/>
    <property type="match status" value="1"/>
</dbReference>
<keyword evidence="3" id="KW-1185">Reference proteome</keyword>
<evidence type="ECO:0000259" key="1">
    <source>
        <dbReference type="Pfam" id="PF01035"/>
    </source>
</evidence>
<gene>
    <name evidence="2" type="ORF">KQI88_05365</name>
</gene>
<dbReference type="PANTHER" id="PTHR10815:SF13">
    <property type="entry name" value="METHYLATED-DNA--PROTEIN-CYSTEINE METHYLTRANSFERASE"/>
    <property type="match status" value="1"/>
</dbReference>
<proteinExistence type="predicted"/>
<evidence type="ECO:0000313" key="3">
    <source>
        <dbReference type="Proteomes" id="UP000779508"/>
    </source>
</evidence>
<dbReference type="EMBL" id="JAHLQK010000002">
    <property type="protein sequence ID" value="MBU5675839.1"/>
    <property type="molecule type" value="Genomic_DNA"/>
</dbReference>
<dbReference type="InterPro" id="IPR014048">
    <property type="entry name" value="MethylDNA_cys_MeTrfase_DNA-bd"/>
</dbReference>
<organism evidence="2 3">
    <name type="scientific">Alkaliphilus flagellatus</name>
    <dbReference type="NCBI Taxonomy" id="2841507"/>
    <lineage>
        <taxon>Bacteria</taxon>
        <taxon>Bacillati</taxon>
        <taxon>Bacillota</taxon>
        <taxon>Clostridia</taxon>
        <taxon>Peptostreptococcales</taxon>
        <taxon>Natronincolaceae</taxon>
        <taxon>Alkaliphilus</taxon>
    </lineage>
</organism>
<name>A0ABS6G0H6_9FIRM</name>
<evidence type="ECO:0000313" key="2">
    <source>
        <dbReference type="EMBL" id="MBU5675839.1"/>
    </source>
</evidence>
<comment type="caution">
    <text evidence="2">The sequence shown here is derived from an EMBL/GenBank/DDBJ whole genome shotgun (WGS) entry which is preliminary data.</text>
</comment>
<protein>
    <submittedName>
        <fullName evidence="2">MGMT family protein</fullName>
    </submittedName>
</protein>
<feature type="domain" description="Methylated-DNA-[protein]-cysteine S-methyltransferase DNA binding" evidence="1">
    <location>
        <begin position="2"/>
        <end position="35"/>
    </location>
</feature>
<dbReference type="InterPro" id="IPR001497">
    <property type="entry name" value="MethylDNA_cys_MeTrfase_AS"/>
</dbReference>